<gene>
    <name evidence="13" type="ORF">AYP45_11295</name>
</gene>
<dbReference type="PANTHER" id="PTHR41910:SF1">
    <property type="entry name" value="SUCCINATE DEHYDROGENASE HYDROPHOBIC MEMBRANE ANCHOR SUBUNIT"/>
    <property type="match status" value="1"/>
</dbReference>
<feature type="transmembrane region" description="Helical" evidence="12">
    <location>
        <begin position="65"/>
        <end position="83"/>
    </location>
</feature>
<dbReference type="Pfam" id="PF01127">
    <property type="entry name" value="Sdh_cyt"/>
    <property type="match status" value="1"/>
</dbReference>
<dbReference type="GO" id="GO:0046872">
    <property type="term" value="F:metal ion binding"/>
    <property type="evidence" value="ECO:0007669"/>
    <property type="project" value="UniProtKB-KW"/>
</dbReference>
<keyword evidence="5" id="KW-0349">Heme</keyword>
<evidence type="ECO:0000256" key="12">
    <source>
        <dbReference type="SAM" id="Phobius"/>
    </source>
</evidence>
<dbReference type="NCBIfam" id="TIGR02970">
    <property type="entry name" value="succ_dehyd_cytB"/>
    <property type="match status" value="1"/>
</dbReference>
<feature type="transmembrane region" description="Helical" evidence="12">
    <location>
        <begin position="21"/>
        <end position="45"/>
    </location>
</feature>
<reference evidence="13 14" key="1">
    <citation type="journal article" date="2017" name="Water Res.">
        <title>Discovery and metagenomic analysis of an anammox bacterial enrichment related to Candidatus "Brocadia caroliniensis" in a full-scale glycerol-fed nitritation-denitritation separate centrate treatment process.</title>
        <authorList>
            <person name="Park H."/>
            <person name="Brotto A.C."/>
            <person name="van Loosdrecht M.C."/>
            <person name="Chandran K."/>
        </authorList>
    </citation>
    <scope>NUCLEOTIDE SEQUENCE [LARGE SCALE GENOMIC DNA]</scope>
    <source>
        <strain evidence="13">26THWARD</strain>
    </source>
</reference>
<evidence type="ECO:0000313" key="14">
    <source>
        <dbReference type="Proteomes" id="UP000189681"/>
    </source>
</evidence>
<dbReference type="Gene3D" id="1.20.1300.10">
    <property type="entry name" value="Fumarate reductase/succinate dehydrogenase, transmembrane subunit"/>
    <property type="match status" value="1"/>
</dbReference>
<evidence type="ECO:0000256" key="7">
    <source>
        <dbReference type="ARBA" id="ARBA00022723"/>
    </source>
</evidence>
<dbReference type="STRING" id="1004156.AYP45_11295"/>
<sequence length="124" mass="14192">MNIRNIKESFQDLLKNRNAGMYAFWAHRITGIVVTIFLFLHIWTLSSVFRGKDAYDYAISKFDTTFGYLFQYVLLLTVAIHLVNGIRITVVDFCGITRSQKKLLWISIFVLVLIAAVGVTTVLL</sequence>
<evidence type="ECO:0000256" key="8">
    <source>
        <dbReference type="ARBA" id="ARBA00022989"/>
    </source>
</evidence>
<dbReference type="GO" id="GO:0009055">
    <property type="term" value="F:electron transfer activity"/>
    <property type="evidence" value="ECO:0007669"/>
    <property type="project" value="InterPro"/>
</dbReference>
<organism evidence="13 14">
    <name type="scientific">Candidatus Brocadia carolinensis</name>
    <dbReference type="NCBI Taxonomy" id="1004156"/>
    <lineage>
        <taxon>Bacteria</taxon>
        <taxon>Pseudomonadati</taxon>
        <taxon>Planctomycetota</taxon>
        <taxon>Candidatus Brocadiia</taxon>
        <taxon>Candidatus Brocadiales</taxon>
        <taxon>Candidatus Brocadiaceae</taxon>
        <taxon>Candidatus Brocadia</taxon>
    </lineage>
</organism>
<evidence type="ECO:0000313" key="13">
    <source>
        <dbReference type="EMBL" id="OOP56024.1"/>
    </source>
</evidence>
<evidence type="ECO:0000256" key="9">
    <source>
        <dbReference type="ARBA" id="ARBA00023004"/>
    </source>
</evidence>
<comment type="subcellular location">
    <subcellularLocation>
        <location evidence="2">Membrane</location>
    </subcellularLocation>
</comment>
<keyword evidence="8 12" id="KW-1133">Transmembrane helix</keyword>
<evidence type="ECO:0000256" key="2">
    <source>
        <dbReference type="ARBA" id="ARBA00004370"/>
    </source>
</evidence>
<accession>A0A1V4ASB7</accession>
<evidence type="ECO:0000256" key="5">
    <source>
        <dbReference type="ARBA" id="ARBA00022617"/>
    </source>
</evidence>
<dbReference type="GO" id="GO:0006099">
    <property type="term" value="P:tricarboxylic acid cycle"/>
    <property type="evidence" value="ECO:0007669"/>
    <property type="project" value="InterPro"/>
</dbReference>
<keyword evidence="9" id="KW-0408">Iron</keyword>
<dbReference type="SUPFAM" id="SSF81343">
    <property type="entry name" value="Fumarate reductase respiratory complex transmembrane subunits"/>
    <property type="match status" value="1"/>
</dbReference>
<evidence type="ECO:0000256" key="1">
    <source>
        <dbReference type="ARBA" id="ARBA00001971"/>
    </source>
</evidence>
<proteinExistence type="inferred from homology"/>
<comment type="caution">
    <text evidence="13">The sequence shown here is derived from an EMBL/GenBank/DDBJ whole genome shotgun (WGS) entry which is preliminary data.</text>
</comment>
<evidence type="ECO:0000256" key="10">
    <source>
        <dbReference type="ARBA" id="ARBA00023136"/>
    </source>
</evidence>
<evidence type="ECO:0000256" key="3">
    <source>
        <dbReference type="ARBA" id="ARBA00007244"/>
    </source>
</evidence>
<protein>
    <recommendedName>
        <fullName evidence="4">Succinate dehydrogenase cytochrome b556 subunit</fullName>
    </recommendedName>
</protein>
<dbReference type="InterPro" id="IPR039023">
    <property type="entry name" value="SdhC_prok"/>
</dbReference>
<evidence type="ECO:0000256" key="4">
    <source>
        <dbReference type="ARBA" id="ARBA00020076"/>
    </source>
</evidence>
<keyword evidence="10 12" id="KW-0472">Membrane</keyword>
<dbReference type="PANTHER" id="PTHR41910">
    <property type="entry name" value="SUCCINATE DEHYDROGENASE 2 MEMBRANE SUBUNIT SDHC"/>
    <property type="match status" value="1"/>
</dbReference>
<dbReference type="GO" id="GO:0016020">
    <property type="term" value="C:membrane"/>
    <property type="evidence" value="ECO:0007669"/>
    <property type="project" value="UniProtKB-SubCell"/>
</dbReference>
<dbReference type="Proteomes" id="UP000189681">
    <property type="component" value="Unassembled WGS sequence"/>
</dbReference>
<keyword evidence="7" id="KW-0479">Metal-binding</keyword>
<comment type="similarity">
    <text evidence="3">Belongs to the cytochrome b560 family.</text>
</comment>
<name>A0A1V4ASB7_9BACT</name>
<dbReference type="EMBL" id="AYTS01000105">
    <property type="protein sequence ID" value="OOP56024.1"/>
    <property type="molecule type" value="Genomic_DNA"/>
</dbReference>
<comment type="cofactor">
    <cofactor evidence="1">
        <name>heme</name>
        <dbReference type="ChEBI" id="CHEBI:30413"/>
    </cofactor>
</comment>
<feature type="transmembrane region" description="Helical" evidence="12">
    <location>
        <begin position="103"/>
        <end position="123"/>
    </location>
</feature>
<dbReference type="InterPro" id="IPR000701">
    <property type="entry name" value="SuccDH_FuR_B_TM-su"/>
</dbReference>
<keyword evidence="6 12" id="KW-0812">Transmembrane</keyword>
<dbReference type="AlphaFoldDB" id="A0A1V4ASB7"/>
<dbReference type="InterPro" id="IPR034804">
    <property type="entry name" value="SQR/QFR_C/D"/>
</dbReference>
<evidence type="ECO:0000256" key="6">
    <source>
        <dbReference type="ARBA" id="ARBA00022692"/>
    </source>
</evidence>
<dbReference type="InterPro" id="IPR014314">
    <property type="entry name" value="Succ_DH_cytb556"/>
</dbReference>
<comment type="subunit">
    <text evidence="11">Part of an enzyme complex containing four subunits: a flavoprotein, an iron-sulfur protein, plus two membrane-anchoring proteins, SdhC and SdhD. The complex can form homotrimers.</text>
</comment>
<evidence type="ECO:0000256" key="11">
    <source>
        <dbReference type="ARBA" id="ARBA00025912"/>
    </source>
</evidence>